<feature type="chain" id="PRO_5046186853" evidence="1">
    <location>
        <begin position="34"/>
        <end position="136"/>
    </location>
</feature>
<dbReference type="GeneID" id="95594635"/>
<dbReference type="EMBL" id="BNEC01000003">
    <property type="protein sequence ID" value="GHI68340.1"/>
    <property type="molecule type" value="Genomic_DNA"/>
</dbReference>
<dbReference type="Proteomes" id="UP000613974">
    <property type="component" value="Unassembled WGS sequence"/>
</dbReference>
<sequence length="136" mass="14309">MLGTATPAAKRRGSAAVVATCLVLTGFSGVAQAAESGRTGVKGEQIIACDDTGLWTAVKLRGKNAKGQDQTAPLANLDEAGCVSFNGLWWKGKVTLTWLRDGGKRGESTCYTTADPDGGNWQTCIYEPRRSVRDSG</sequence>
<accession>A0ABQ3SKF5</accession>
<evidence type="ECO:0000256" key="1">
    <source>
        <dbReference type="SAM" id="SignalP"/>
    </source>
</evidence>
<reference evidence="3" key="1">
    <citation type="submission" date="2023-07" db="EMBL/GenBank/DDBJ databases">
        <title>Whole genome shotgun sequence of Streptomyces nojiriensis NBRC 13794.</title>
        <authorList>
            <person name="Komaki H."/>
            <person name="Tamura T."/>
        </authorList>
    </citation>
    <scope>NUCLEOTIDE SEQUENCE [LARGE SCALE GENOMIC DNA]</scope>
    <source>
        <strain evidence="3">NBRC 13794</strain>
    </source>
</reference>
<comment type="caution">
    <text evidence="2">The sequence shown here is derived from an EMBL/GenBank/DDBJ whole genome shotgun (WGS) entry which is preliminary data.</text>
</comment>
<evidence type="ECO:0000313" key="2">
    <source>
        <dbReference type="EMBL" id="GHI68340.1"/>
    </source>
</evidence>
<organism evidence="2 3">
    <name type="scientific">Streptomyces nojiriensis</name>
    <dbReference type="NCBI Taxonomy" id="66374"/>
    <lineage>
        <taxon>Bacteria</taxon>
        <taxon>Bacillati</taxon>
        <taxon>Actinomycetota</taxon>
        <taxon>Actinomycetes</taxon>
        <taxon>Kitasatosporales</taxon>
        <taxon>Streptomycetaceae</taxon>
        <taxon>Streptomyces</taxon>
    </lineage>
</organism>
<evidence type="ECO:0000313" key="3">
    <source>
        <dbReference type="Proteomes" id="UP000613974"/>
    </source>
</evidence>
<dbReference type="RefSeq" id="WP_189744586.1">
    <property type="nucleotide sequence ID" value="NZ_BMRL01000015.1"/>
</dbReference>
<keyword evidence="1" id="KW-0732">Signal</keyword>
<feature type="signal peptide" evidence="1">
    <location>
        <begin position="1"/>
        <end position="33"/>
    </location>
</feature>
<name>A0ABQ3SKF5_9ACTN</name>
<keyword evidence="3" id="KW-1185">Reference proteome</keyword>
<proteinExistence type="predicted"/>
<gene>
    <name evidence="2" type="ORF">Snoj_22580</name>
</gene>
<protein>
    <submittedName>
        <fullName evidence="2">Uncharacterized protein</fullName>
    </submittedName>
</protein>